<proteinExistence type="predicted"/>
<dbReference type="RefSeq" id="YP_009997941.1">
    <property type="nucleotide sequence ID" value="NC_052979.1"/>
</dbReference>
<dbReference type="EMBL" id="MW145139">
    <property type="protein sequence ID" value="QPB11477.1"/>
    <property type="molecule type" value="Genomic_DNA"/>
</dbReference>
<dbReference type="Proteomes" id="UP000663201">
    <property type="component" value="Segment"/>
</dbReference>
<protein>
    <submittedName>
        <fullName evidence="1">Uncharacterized protein</fullName>
    </submittedName>
</protein>
<evidence type="ECO:0000313" key="2">
    <source>
        <dbReference type="Proteomes" id="UP000663201"/>
    </source>
</evidence>
<evidence type="ECO:0000313" key="1">
    <source>
        <dbReference type="EMBL" id="QPB11477.1"/>
    </source>
</evidence>
<dbReference type="KEGG" id="vg:62680456"/>
<sequence>MSNKVLPSHISDQLAFCFKKIKTGMSHRSELSAFDAVHDGDELRVTLYCGSVSSMVKVNIHRVHVRSNTSISVKEHEFRFIKQAKEWLRTEMNTREPGQRGGRIWGKS</sequence>
<reference evidence="1" key="1">
    <citation type="submission" date="2020-10" db="EMBL/GenBank/DDBJ databases">
        <authorList>
            <person name="Ben Porat S."/>
            <person name="Alkalay-Oren S."/>
            <person name="Coppenhagen-Glazer S."/>
            <person name="Hazan R."/>
        </authorList>
    </citation>
    <scope>NUCLEOTIDE SEQUENCE</scope>
</reference>
<organism evidence="1 2">
    <name type="scientific">Providencia phage Kokobel1</name>
    <dbReference type="NCBI Taxonomy" id="2783540"/>
    <lineage>
        <taxon>Viruses</taxon>
        <taxon>Duplodnaviria</taxon>
        <taxon>Heunggongvirae</taxon>
        <taxon>Uroviricota</taxon>
        <taxon>Caudoviricetes</taxon>
        <taxon>Casjensviridae</taxon>
        <taxon>Kokobelvirus</taxon>
        <taxon>Kokobelvirus kokobel1</taxon>
    </lineage>
</organism>
<dbReference type="GeneID" id="62680456"/>
<keyword evidence="2" id="KW-1185">Reference proteome</keyword>
<name>A0A873WWK4_9CAUD</name>
<accession>A0A873WWK4</accession>